<accession>A0A1I6RP15</accession>
<dbReference type="Pfam" id="PF09722">
    <property type="entry name" value="Xre_MbcA_ParS_C"/>
    <property type="match status" value="1"/>
</dbReference>
<dbReference type="STRING" id="311180.SAMN04488050_103252"/>
<dbReference type="EMBL" id="FOZW01000003">
    <property type="protein sequence ID" value="SFS66445.1"/>
    <property type="molecule type" value="Genomic_DNA"/>
</dbReference>
<name>A0A1I6RP15_9RHOB</name>
<evidence type="ECO:0000313" key="4">
    <source>
        <dbReference type="Proteomes" id="UP000199392"/>
    </source>
</evidence>
<sequence>MQVLKDRPTEALRIADLLGLANGVTDRISLADQVAHGLPADSARRVHDRLGAARFFRILPEATYRRVRRHGKPLTRETSEKLYEFARVYELALRLYRGDHERCMAFLEAPHPMLGGRAALDLATSSSAGADAVIDLLHRAEAGFAA</sequence>
<dbReference type="Proteomes" id="UP000199392">
    <property type="component" value="Unassembled WGS sequence"/>
</dbReference>
<dbReference type="AlphaFoldDB" id="A0A1I6RP15"/>
<dbReference type="InterPro" id="IPR024467">
    <property type="entry name" value="Xre/MbcA/ParS-like_toxin-bd"/>
</dbReference>
<protein>
    <submittedName>
        <fullName evidence="3">Putative toxin-antitoxin system antitoxin component, TIGR02293 family</fullName>
    </submittedName>
</protein>
<proteinExistence type="predicted"/>
<dbReference type="InterPro" id="IPR046847">
    <property type="entry name" value="Xre-like_HTH"/>
</dbReference>
<evidence type="ECO:0000259" key="2">
    <source>
        <dbReference type="Pfam" id="PF20432"/>
    </source>
</evidence>
<gene>
    <name evidence="3" type="ORF">SAMN04488050_103252</name>
</gene>
<feature type="domain" description="Antitoxin Xre/MbcA/ParS-like toxin-binding" evidence="1">
    <location>
        <begin position="95"/>
        <end position="143"/>
    </location>
</feature>
<keyword evidence="4" id="KW-1185">Reference proteome</keyword>
<organism evidence="3 4">
    <name type="scientific">Alloyangia pacifica</name>
    <dbReference type="NCBI Taxonomy" id="311180"/>
    <lineage>
        <taxon>Bacteria</taxon>
        <taxon>Pseudomonadati</taxon>
        <taxon>Pseudomonadota</taxon>
        <taxon>Alphaproteobacteria</taxon>
        <taxon>Rhodobacterales</taxon>
        <taxon>Roseobacteraceae</taxon>
        <taxon>Alloyangia</taxon>
    </lineage>
</organism>
<dbReference type="NCBIfam" id="TIGR02293">
    <property type="entry name" value="TAS_TIGR02293"/>
    <property type="match status" value="1"/>
</dbReference>
<evidence type="ECO:0000313" key="3">
    <source>
        <dbReference type="EMBL" id="SFS66445.1"/>
    </source>
</evidence>
<dbReference type="InterPro" id="IPR011979">
    <property type="entry name" value="Antitox_Xre"/>
</dbReference>
<evidence type="ECO:0000259" key="1">
    <source>
        <dbReference type="Pfam" id="PF09722"/>
    </source>
</evidence>
<feature type="domain" description="Antitoxin Xre-like helix-turn-helix" evidence="2">
    <location>
        <begin position="30"/>
        <end position="87"/>
    </location>
</feature>
<reference evidence="4" key="1">
    <citation type="submission" date="2016-10" db="EMBL/GenBank/DDBJ databases">
        <authorList>
            <person name="Varghese N."/>
            <person name="Submissions S."/>
        </authorList>
    </citation>
    <scope>NUCLEOTIDE SEQUENCE [LARGE SCALE GENOMIC DNA]</scope>
    <source>
        <strain evidence="4">DSM 26894</strain>
    </source>
</reference>
<dbReference type="Pfam" id="PF20432">
    <property type="entry name" value="Xre-like-HTH"/>
    <property type="match status" value="1"/>
</dbReference>
<dbReference type="RefSeq" id="WP_176806561.1">
    <property type="nucleotide sequence ID" value="NZ_FNCL01000003.1"/>
</dbReference>
<dbReference type="GO" id="GO:0003677">
    <property type="term" value="F:DNA binding"/>
    <property type="evidence" value="ECO:0007669"/>
    <property type="project" value="InterPro"/>
</dbReference>